<dbReference type="PANTHER" id="PTHR10773:SF19">
    <property type="match status" value="1"/>
</dbReference>
<dbReference type="InterPro" id="IPR057191">
    <property type="entry name" value="DUF7869"/>
</dbReference>
<proteinExistence type="predicted"/>
<organism evidence="3 4">
    <name type="scientific">Batillaria attramentaria</name>
    <dbReference type="NCBI Taxonomy" id="370345"/>
    <lineage>
        <taxon>Eukaryota</taxon>
        <taxon>Metazoa</taxon>
        <taxon>Spiralia</taxon>
        <taxon>Lophotrochozoa</taxon>
        <taxon>Mollusca</taxon>
        <taxon>Gastropoda</taxon>
        <taxon>Caenogastropoda</taxon>
        <taxon>Sorbeoconcha</taxon>
        <taxon>Cerithioidea</taxon>
        <taxon>Batillariidae</taxon>
        <taxon>Batillaria</taxon>
    </lineage>
</organism>
<evidence type="ECO:0000256" key="1">
    <source>
        <dbReference type="SAM" id="MobiDB-lite"/>
    </source>
</evidence>
<protein>
    <recommendedName>
        <fullName evidence="2">DUF7869 domain-containing protein</fullName>
    </recommendedName>
</protein>
<feature type="region of interest" description="Disordered" evidence="1">
    <location>
        <begin position="56"/>
        <end position="82"/>
    </location>
</feature>
<comment type="caution">
    <text evidence="3">The sequence shown here is derived from an EMBL/GenBank/DDBJ whole genome shotgun (WGS) entry which is preliminary data.</text>
</comment>
<dbReference type="AlphaFoldDB" id="A0ABD0J240"/>
<feature type="domain" description="DUF7869" evidence="2">
    <location>
        <begin position="127"/>
        <end position="273"/>
    </location>
</feature>
<sequence length="396" mass="45459">MYTEACQKDGVCPVSSSMYRDIFCKEFNLSFHKPKKDQCLLCTRYHDATRSSSLTASLEKEYQEHQERKREGREEKANDKKMSQENDGMHCAAFDLESVLPTPCSLVSQTHYKRKLAVYNLSVYSLGDKDAVCYTWDETQGKKGSCEIASCLLRYLKSLPNNINHVVLFSDTCTGQNRNQFVASALLHAAQTLPNISTIDQKFLESGHTHMEVDSMHACIERAKKNVTIHIPDQWNTVIQMARPAKPYDVFPMCHTDIWDFKKVAAQSMRNTKTDVAGCRVKWLKIKWLRYIKGEKDTIFFKYRMPDSAFNQLKIRGSSRRGRQQSTAVQDSSLPMRYCSRLPISEAKKMDLLDLCNLGVIPAQHHHFYKNLPTNISVQDRLSEPDVTEDVDTDDE</sequence>
<dbReference type="PANTHER" id="PTHR10773">
    <property type="entry name" value="DNA-DIRECTED RNA POLYMERASES I, II, AND III SUBUNIT RPABC2"/>
    <property type="match status" value="1"/>
</dbReference>
<accession>A0ABD0J240</accession>
<dbReference type="Pfam" id="PF25273">
    <property type="entry name" value="DUF7869"/>
    <property type="match status" value="1"/>
</dbReference>
<evidence type="ECO:0000313" key="3">
    <source>
        <dbReference type="EMBL" id="KAK7449345.1"/>
    </source>
</evidence>
<dbReference type="Proteomes" id="UP001519460">
    <property type="component" value="Unassembled WGS sequence"/>
</dbReference>
<dbReference type="EMBL" id="JACVVK020000752">
    <property type="protein sequence ID" value="KAK7449345.1"/>
    <property type="molecule type" value="Genomic_DNA"/>
</dbReference>
<evidence type="ECO:0000313" key="4">
    <source>
        <dbReference type="Proteomes" id="UP001519460"/>
    </source>
</evidence>
<keyword evidence="4" id="KW-1185">Reference proteome</keyword>
<feature type="compositionally biased region" description="Basic and acidic residues" evidence="1">
    <location>
        <begin position="58"/>
        <end position="82"/>
    </location>
</feature>
<gene>
    <name evidence="3" type="ORF">BaRGS_00040030</name>
</gene>
<evidence type="ECO:0000259" key="2">
    <source>
        <dbReference type="Pfam" id="PF25273"/>
    </source>
</evidence>
<reference evidence="3 4" key="1">
    <citation type="journal article" date="2023" name="Sci. Data">
        <title>Genome assembly of the Korean intertidal mud-creeper Batillaria attramentaria.</title>
        <authorList>
            <person name="Patra A.K."/>
            <person name="Ho P.T."/>
            <person name="Jun S."/>
            <person name="Lee S.J."/>
            <person name="Kim Y."/>
            <person name="Won Y.J."/>
        </authorList>
    </citation>
    <scope>NUCLEOTIDE SEQUENCE [LARGE SCALE GENOMIC DNA]</scope>
    <source>
        <strain evidence="3">Wonlab-2016</strain>
    </source>
</reference>
<name>A0ABD0J240_9CAEN</name>